<dbReference type="EnsemblMetazoa" id="GPPI018257-RA">
    <property type="protein sequence ID" value="GPPI018257-PA"/>
    <property type="gene ID" value="GPPI018257"/>
</dbReference>
<dbReference type="Pfam" id="PF14779">
    <property type="entry name" value="BBS1"/>
    <property type="match status" value="1"/>
</dbReference>
<dbReference type="Pfam" id="PF23304">
    <property type="entry name" value="GAE_BBS1"/>
    <property type="match status" value="1"/>
</dbReference>
<dbReference type="STRING" id="67801.A0A1B0B450"/>
<dbReference type="PANTHER" id="PTHR20870:SF0">
    <property type="entry name" value="BARDET-BIEDL SYNDROME 1 PROTEIN"/>
    <property type="match status" value="1"/>
</dbReference>
<sequence length="639" mass="71739">MPSSSNWLQVIANEEQPKLNTLPSCVSLSNIKSDNYVRLIAVDITVDDKEQYSGKLKVFRGLDLESEHELGGIPAAIESLYIDETESKTPIMYIKAIPYKSVLAVAIAESILFYRHMKPYFKYTLPELEILDAEREIWRRLSIVRQEDQENFVEALKAYERPKLCRKSQRLLQLLPEERYVNVLPKKKHPYKKLQNFIRDHAEGPFNRFANVIALKCLARVSTGHSQPPSHLVVATDNGEVLIIEPQSFGILYKATVCPDTPPSVLAVHGTFETDFCVIIATRYGSVYLLRKACPEAQEIFKLSQPMTGLVLLPIDQTIVAAAMNKRLLCYSKKGKQLYLIPLGKQPICLNSINLQHLGLTLICVALEGGLVQFYMQKYLVDEFQTNGTVSSMLFGRMGWEEYVLCLTTIEGDLIVKILKRTATFEPLQNLSTRNILGIDDDMVDATILEKPKKSSIFVEQIAREKKNAKITYGSFQVELWRLRHTAARATVGALNSSEQTTSNDITHAPVKLSAEVCGVGSIFRVYLTIQNLSTYKMASNLTVLIHSDRRHYTTAKSLAKVSYNASYNVLVKITLILPCILPGIPLKIDFEVVAVINPNDKLPPHSLTPDNSHIRIMLIKAQQAKPLIAAVIAIPTTI</sequence>
<evidence type="ECO:0000313" key="4">
    <source>
        <dbReference type="Proteomes" id="UP000092460"/>
    </source>
</evidence>
<proteinExistence type="predicted"/>
<dbReference type="GO" id="GO:0005119">
    <property type="term" value="F:smoothened binding"/>
    <property type="evidence" value="ECO:0007669"/>
    <property type="project" value="TreeGrafter"/>
</dbReference>
<evidence type="ECO:0000259" key="2">
    <source>
        <dbReference type="Pfam" id="PF23304"/>
    </source>
</evidence>
<dbReference type="EMBL" id="JXJN01008177">
    <property type="status" value="NOT_ANNOTATED_CDS"/>
    <property type="molecule type" value="Genomic_DNA"/>
</dbReference>
<dbReference type="GO" id="GO:0034464">
    <property type="term" value="C:BBSome"/>
    <property type="evidence" value="ECO:0007669"/>
    <property type="project" value="InterPro"/>
</dbReference>
<dbReference type="GO" id="GO:1905515">
    <property type="term" value="P:non-motile cilium assembly"/>
    <property type="evidence" value="ECO:0007669"/>
    <property type="project" value="InterPro"/>
</dbReference>
<dbReference type="PANTHER" id="PTHR20870">
    <property type="entry name" value="BARDET-BIEDL SYNDROME 1 PROTEIN"/>
    <property type="match status" value="1"/>
</dbReference>
<dbReference type="GO" id="GO:0005113">
    <property type="term" value="F:patched binding"/>
    <property type="evidence" value="ECO:0007669"/>
    <property type="project" value="TreeGrafter"/>
</dbReference>
<feature type="domain" description="Bardet-Biedl syndrome 1 N-terminal" evidence="1">
    <location>
        <begin position="7"/>
        <end position="291"/>
    </location>
</feature>
<evidence type="ECO:0000313" key="3">
    <source>
        <dbReference type="EnsemblMetazoa" id="GPPI018257-PA"/>
    </source>
</evidence>
<dbReference type="InterPro" id="IPR056419">
    <property type="entry name" value="GAE_BBS1"/>
</dbReference>
<dbReference type="InterPro" id="IPR028784">
    <property type="entry name" value="BBS1"/>
</dbReference>
<keyword evidence="4" id="KW-1185">Reference proteome</keyword>
<evidence type="ECO:0000259" key="1">
    <source>
        <dbReference type="Pfam" id="PF14779"/>
    </source>
</evidence>
<organism evidence="3 4">
    <name type="scientific">Glossina palpalis gambiensis</name>
    <dbReference type="NCBI Taxonomy" id="67801"/>
    <lineage>
        <taxon>Eukaryota</taxon>
        <taxon>Metazoa</taxon>
        <taxon>Ecdysozoa</taxon>
        <taxon>Arthropoda</taxon>
        <taxon>Hexapoda</taxon>
        <taxon>Insecta</taxon>
        <taxon>Pterygota</taxon>
        <taxon>Neoptera</taxon>
        <taxon>Endopterygota</taxon>
        <taxon>Diptera</taxon>
        <taxon>Brachycera</taxon>
        <taxon>Muscomorpha</taxon>
        <taxon>Hippoboscoidea</taxon>
        <taxon>Glossinidae</taxon>
        <taxon>Glossina</taxon>
    </lineage>
</organism>
<reference evidence="3" key="2">
    <citation type="submission" date="2020-05" db="UniProtKB">
        <authorList>
            <consortium name="EnsemblMetazoa"/>
        </authorList>
    </citation>
    <scope>IDENTIFICATION</scope>
    <source>
        <strain evidence="3">IAEA</strain>
    </source>
</reference>
<dbReference type="SUPFAM" id="SSF50978">
    <property type="entry name" value="WD40 repeat-like"/>
    <property type="match status" value="1"/>
</dbReference>
<dbReference type="InterPro" id="IPR032728">
    <property type="entry name" value="BBS1_N"/>
</dbReference>
<dbReference type="GO" id="GO:0061512">
    <property type="term" value="P:protein localization to cilium"/>
    <property type="evidence" value="ECO:0007669"/>
    <property type="project" value="TreeGrafter"/>
</dbReference>
<reference evidence="4" key="1">
    <citation type="submission" date="2015-01" db="EMBL/GenBank/DDBJ databases">
        <authorList>
            <person name="Aksoy S."/>
            <person name="Warren W."/>
            <person name="Wilson R.K."/>
        </authorList>
    </citation>
    <scope>NUCLEOTIDE SEQUENCE [LARGE SCALE GENOMIC DNA]</scope>
    <source>
        <strain evidence="4">IAEA</strain>
    </source>
</reference>
<dbReference type="GO" id="GO:0005813">
    <property type="term" value="C:centrosome"/>
    <property type="evidence" value="ECO:0007669"/>
    <property type="project" value="TreeGrafter"/>
</dbReference>
<dbReference type="Proteomes" id="UP000092460">
    <property type="component" value="Unassembled WGS sequence"/>
</dbReference>
<protein>
    <submittedName>
        <fullName evidence="3">Uncharacterized protein</fullName>
    </submittedName>
</protein>
<accession>A0A1B0B450</accession>
<dbReference type="VEuPathDB" id="VectorBase:GPPI018257"/>
<feature type="domain" description="Bardet-Biedl syndrome 1 protein GAE" evidence="2">
    <location>
        <begin position="511"/>
        <end position="637"/>
    </location>
</feature>
<dbReference type="GO" id="GO:0005930">
    <property type="term" value="C:axoneme"/>
    <property type="evidence" value="ECO:0007669"/>
    <property type="project" value="TreeGrafter"/>
</dbReference>
<dbReference type="InterPro" id="IPR036322">
    <property type="entry name" value="WD40_repeat_dom_sf"/>
</dbReference>
<name>A0A1B0B450_9MUSC</name>
<dbReference type="AlphaFoldDB" id="A0A1B0B450"/>